<dbReference type="InterPro" id="IPR046537">
    <property type="entry name" value="DUF6602"/>
</dbReference>
<organism evidence="2 3">
    <name type="scientific">Rugamonas brunnea</name>
    <dbReference type="NCBI Taxonomy" id="2758569"/>
    <lineage>
        <taxon>Bacteria</taxon>
        <taxon>Pseudomonadati</taxon>
        <taxon>Pseudomonadota</taxon>
        <taxon>Betaproteobacteria</taxon>
        <taxon>Burkholderiales</taxon>
        <taxon>Oxalobacteraceae</taxon>
        <taxon>Telluria group</taxon>
        <taxon>Rugamonas</taxon>
    </lineage>
</organism>
<dbReference type="CDD" id="cd21173">
    <property type="entry name" value="NucC-like"/>
    <property type="match status" value="1"/>
</dbReference>
<keyword evidence="3" id="KW-1185">Reference proteome</keyword>
<dbReference type="AlphaFoldDB" id="A0A7W2EPB1"/>
<comment type="caution">
    <text evidence="2">The sequence shown here is derived from an EMBL/GenBank/DDBJ whole genome shotgun (WGS) entry which is preliminary data.</text>
</comment>
<reference evidence="2 3" key="1">
    <citation type="submission" date="2020-07" db="EMBL/GenBank/DDBJ databases">
        <title>Novel species isolated from subtropical streams in China.</title>
        <authorList>
            <person name="Lu H."/>
        </authorList>
    </citation>
    <scope>NUCLEOTIDE SEQUENCE [LARGE SCALE GENOMIC DNA]</scope>
    <source>
        <strain evidence="2 3">LX20W</strain>
    </source>
</reference>
<dbReference type="Proteomes" id="UP000534388">
    <property type="component" value="Unassembled WGS sequence"/>
</dbReference>
<protein>
    <recommendedName>
        <fullName evidence="1">DUF6602 domain-containing protein</fullName>
    </recommendedName>
</protein>
<name>A0A7W2EPB1_9BURK</name>
<proteinExistence type="predicted"/>
<gene>
    <name evidence="2" type="ORF">H3H37_03790</name>
</gene>
<sequence>MYKKTETMKAVEGYFHAKRKELMALAELPVCNHSGLIGGHREQVYRAYLADLLPRRYSVGRGMVYDIMNRSKEADIVIWDSSNFPSLPLLDHSFFFSESVRGIIECKSNWSYENFLDVLEKTAAIDMLVPQKAPTLTDVIETMDMRLASIEHGVAYHGSLLVKHQIGTAAMFMCGGRSLTPEKLLKMSEGKPIGHYWPHVTVFLETGLLIVKNELEGDGVLEFYKFKDDVLLAFSISLLSLIEDRVVHSEARFLLERYAIQIIDWKPIYVYEFPLTRFAVGRRDFTSPVTDPDSNES</sequence>
<dbReference type="RefSeq" id="WP_182160323.1">
    <property type="nucleotide sequence ID" value="NZ_JACEZT010000002.1"/>
</dbReference>
<feature type="domain" description="DUF6602" evidence="1">
    <location>
        <begin position="31"/>
        <end position="126"/>
    </location>
</feature>
<evidence type="ECO:0000313" key="3">
    <source>
        <dbReference type="Proteomes" id="UP000534388"/>
    </source>
</evidence>
<accession>A0A7W2EPB1</accession>
<dbReference type="EMBL" id="JACEZT010000002">
    <property type="protein sequence ID" value="MBA5636166.1"/>
    <property type="molecule type" value="Genomic_DNA"/>
</dbReference>
<dbReference type="Pfam" id="PF20247">
    <property type="entry name" value="DUF6602"/>
    <property type="match status" value="1"/>
</dbReference>
<evidence type="ECO:0000313" key="2">
    <source>
        <dbReference type="EMBL" id="MBA5636166.1"/>
    </source>
</evidence>
<evidence type="ECO:0000259" key="1">
    <source>
        <dbReference type="Pfam" id="PF20247"/>
    </source>
</evidence>